<feature type="non-terminal residue" evidence="2">
    <location>
        <position position="1"/>
    </location>
</feature>
<gene>
    <name evidence="2" type="ORF">ACFQ07_16850</name>
</gene>
<keyword evidence="1" id="KW-1133">Transmembrane helix</keyword>
<keyword evidence="1" id="KW-0812">Transmembrane</keyword>
<name>A0ABW3CJZ6_9ACTN</name>
<evidence type="ECO:0000256" key="1">
    <source>
        <dbReference type="SAM" id="Phobius"/>
    </source>
</evidence>
<feature type="transmembrane region" description="Helical" evidence="1">
    <location>
        <begin position="12"/>
        <end position="32"/>
    </location>
</feature>
<proteinExistence type="predicted"/>
<evidence type="ECO:0008006" key="4">
    <source>
        <dbReference type="Google" id="ProtNLM"/>
    </source>
</evidence>
<feature type="transmembrane region" description="Helical" evidence="1">
    <location>
        <begin position="38"/>
        <end position="57"/>
    </location>
</feature>
<reference evidence="3" key="1">
    <citation type="journal article" date="2019" name="Int. J. Syst. Evol. Microbiol.">
        <title>The Global Catalogue of Microorganisms (GCM) 10K type strain sequencing project: providing services to taxonomists for standard genome sequencing and annotation.</title>
        <authorList>
            <consortium name="The Broad Institute Genomics Platform"/>
            <consortium name="The Broad Institute Genome Sequencing Center for Infectious Disease"/>
            <person name="Wu L."/>
            <person name="Ma J."/>
        </authorList>
    </citation>
    <scope>NUCLEOTIDE SEQUENCE [LARGE SCALE GENOMIC DNA]</scope>
    <source>
        <strain evidence="3">JCM 31696</strain>
    </source>
</reference>
<evidence type="ECO:0000313" key="3">
    <source>
        <dbReference type="Proteomes" id="UP001597083"/>
    </source>
</evidence>
<keyword evidence="1" id="KW-0472">Membrane</keyword>
<feature type="transmembrane region" description="Helical" evidence="1">
    <location>
        <begin position="118"/>
        <end position="142"/>
    </location>
</feature>
<evidence type="ECO:0000313" key="2">
    <source>
        <dbReference type="EMBL" id="MFD0853909.1"/>
    </source>
</evidence>
<dbReference type="Proteomes" id="UP001597083">
    <property type="component" value="Unassembled WGS sequence"/>
</dbReference>
<keyword evidence="3" id="KW-1185">Reference proteome</keyword>
<comment type="caution">
    <text evidence="2">The sequence shown here is derived from an EMBL/GenBank/DDBJ whole genome shotgun (WGS) entry which is preliminary data.</text>
</comment>
<sequence>RALMFSRLPDGVRLGLYWSAVASVIVVPVGIALRSWEFPALAFLAITTVCTVGHWMTEHGEGTRFAAMTIAWCAGAALGLALIGFGVYAIVAFEPHCVPTGNLVCFDSESTQRIENHLYALLPITGGAILLAVLTAVAVRAYRDRLR</sequence>
<protein>
    <recommendedName>
        <fullName evidence="4">Integron gene cassette protein</fullName>
    </recommendedName>
</protein>
<dbReference type="EMBL" id="JBHTIR010002540">
    <property type="protein sequence ID" value="MFD0853909.1"/>
    <property type="molecule type" value="Genomic_DNA"/>
</dbReference>
<organism evidence="2 3">
    <name type="scientific">Actinomadura adrarensis</name>
    <dbReference type="NCBI Taxonomy" id="1819600"/>
    <lineage>
        <taxon>Bacteria</taxon>
        <taxon>Bacillati</taxon>
        <taxon>Actinomycetota</taxon>
        <taxon>Actinomycetes</taxon>
        <taxon>Streptosporangiales</taxon>
        <taxon>Thermomonosporaceae</taxon>
        <taxon>Actinomadura</taxon>
    </lineage>
</organism>
<feature type="transmembrane region" description="Helical" evidence="1">
    <location>
        <begin position="69"/>
        <end position="93"/>
    </location>
</feature>
<accession>A0ABW3CJZ6</accession>